<dbReference type="EMBL" id="GL636193">
    <property type="protein sequence ID" value="EFW11261.1"/>
    <property type="molecule type" value="Genomic_DNA"/>
</dbReference>
<protein>
    <submittedName>
        <fullName evidence="1">Uncharacterized protein</fullName>
    </submittedName>
</protein>
<name>E9CQA9_9GAMM</name>
<dbReference type="HOGENOM" id="CLU_3386699_0_0_6"/>
<organism evidence="1 2">
    <name type="scientific">Serratia symbiotica str. Tucson</name>
    <dbReference type="NCBI Taxonomy" id="914128"/>
    <lineage>
        <taxon>Bacteria</taxon>
        <taxon>Pseudomonadati</taxon>
        <taxon>Pseudomonadota</taxon>
        <taxon>Gammaproteobacteria</taxon>
        <taxon>Enterobacterales</taxon>
        <taxon>Yersiniaceae</taxon>
        <taxon>Serratia</taxon>
        <taxon>Serratia symbiotica</taxon>
    </lineage>
</organism>
<feature type="non-terminal residue" evidence="1">
    <location>
        <position position="34"/>
    </location>
</feature>
<gene>
    <name evidence="1" type="ORF">SSYM_0067</name>
</gene>
<dbReference type="AlphaFoldDB" id="E9CQA9"/>
<proteinExistence type="predicted"/>
<evidence type="ECO:0000313" key="2">
    <source>
        <dbReference type="Proteomes" id="UP000013568"/>
    </source>
</evidence>
<sequence>MFVYPLTTNLRYWGLRIIQTGQNNKEVKNNNYIV</sequence>
<keyword evidence="2" id="KW-1185">Reference proteome</keyword>
<evidence type="ECO:0000313" key="1">
    <source>
        <dbReference type="EMBL" id="EFW11261.1"/>
    </source>
</evidence>
<accession>E9CQA9</accession>
<reference evidence="2" key="1">
    <citation type="journal article" date="2011" name="Genome Biol. Evol.">
        <title>Massive genomic decay in Serratia symbiotica, a recently evolved symbiont of aphids.</title>
        <authorList>
            <person name="Burke G.R."/>
            <person name="Moran N.A."/>
        </authorList>
    </citation>
    <scope>NUCLEOTIDE SEQUENCE [LARGE SCALE GENOMIC DNA]</scope>
    <source>
        <strain evidence="2">Tucson</strain>
    </source>
</reference>
<dbReference type="Proteomes" id="UP000013568">
    <property type="component" value="Unassembled WGS sequence"/>
</dbReference>